<dbReference type="InterPro" id="IPR052700">
    <property type="entry name" value="Carb_kinase_PfkB-like"/>
</dbReference>
<feature type="domain" description="Carbohydrate kinase PfkB" evidence="4">
    <location>
        <begin position="1"/>
        <end position="297"/>
    </location>
</feature>
<dbReference type="Pfam" id="PF00294">
    <property type="entry name" value="PfkB"/>
    <property type="match status" value="1"/>
</dbReference>
<protein>
    <submittedName>
        <fullName evidence="5">Sugar kinase</fullName>
    </submittedName>
</protein>
<evidence type="ECO:0000313" key="5">
    <source>
        <dbReference type="EMBL" id="QLG63438.1"/>
    </source>
</evidence>
<organism evidence="5 6">
    <name type="scientific">Halorarum salinum</name>
    <dbReference type="NCBI Taxonomy" id="2743089"/>
    <lineage>
        <taxon>Archaea</taxon>
        <taxon>Methanobacteriati</taxon>
        <taxon>Methanobacteriota</taxon>
        <taxon>Stenosarchaea group</taxon>
        <taxon>Halobacteria</taxon>
        <taxon>Halobacteriales</taxon>
        <taxon>Haloferacaceae</taxon>
        <taxon>Halorarum</taxon>
    </lineage>
</organism>
<comment type="similarity">
    <text evidence="1">Belongs to the carbohydrate kinase PfkB family.</text>
</comment>
<dbReference type="GeneID" id="56039304"/>
<dbReference type="SUPFAM" id="SSF53613">
    <property type="entry name" value="Ribokinase-like"/>
    <property type="match status" value="1"/>
</dbReference>
<dbReference type="EMBL" id="CP058579">
    <property type="protein sequence ID" value="QLG63438.1"/>
    <property type="molecule type" value="Genomic_DNA"/>
</dbReference>
<evidence type="ECO:0000256" key="2">
    <source>
        <dbReference type="ARBA" id="ARBA00022679"/>
    </source>
</evidence>
<proteinExistence type="inferred from homology"/>
<dbReference type="CDD" id="cd01166">
    <property type="entry name" value="KdgK"/>
    <property type="match status" value="1"/>
</dbReference>
<name>A0A7D5QCL6_9EURY</name>
<dbReference type="InterPro" id="IPR011611">
    <property type="entry name" value="PfkB_dom"/>
</dbReference>
<reference evidence="5 6" key="1">
    <citation type="submission" date="2020-06" db="EMBL/GenBank/DDBJ databases">
        <title>NJ-3-1, isolated from saline soil.</title>
        <authorList>
            <person name="Cui H.L."/>
            <person name="Shi X."/>
        </authorList>
    </citation>
    <scope>NUCLEOTIDE SEQUENCE [LARGE SCALE GENOMIC DNA]</scope>
    <source>
        <strain evidence="5 6">NJ-3-1</strain>
    </source>
</reference>
<keyword evidence="3 5" id="KW-0418">Kinase</keyword>
<evidence type="ECO:0000259" key="4">
    <source>
        <dbReference type="Pfam" id="PF00294"/>
    </source>
</evidence>
<dbReference type="InterPro" id="IPR002139">
    <property type="entry name" value="Ribo/fructo_kinase"/>
</dbReference>
<dbReference type="InterPro" id="IPR054871">
    <property type="entry name" value="KDG_KDGal_kin_Halo"/>
</dbReference>
<dbReference type="RefSeq" id="WP_179270022.1">
    <property type="nucleotide sequence ID" value="NZ_CP058579.1"/>
</dbReference>
<dbReference type="PANTHER" id="PTHR43320">
    <property type="entry name" value="SUGAR KINASE"/>
    <property type="match status" value="1"/>
</dbReference>
<evidence type="ECO:0000313" key="6">
    <source>
        <dbReference type="Proteomes" id="UP000509626"/>
    </source>
</evidence>
<dbReference type="PANTHER" id="PTHR43320:SF2">
    <property type="entry name" value="2-DEHYDRO-3-DEOXYGLUCONOKINASE_2-DEHYDRO-3-DEOXYGALACTONOKINASE"/>
    <property type="match status" value="1"/>
</dbReference>
<dbReference type="GO" id="GO:0016301">
    <property type="term" value="F:kinase activity"/>
    <property type="evidence" value="ECO:0007669"/>
    <property type="project" value="UniProtKB-KW"/>
</dbReference>
<dbReference type="InterPro" id="IPR029056">
    <property type="entry name" value="Ribokinase-like"/>
</dbReference>
<dbReference type="Gene3D" id="3.40.1190.20">
    <property type="match status" value="1"/>
</dbReference>
<accession>A0A7D5QCL6</accession>
<dbReference type="PRINTS" id="PR00990">
    <property type="entry name" value="RIBOKINASE"/>
</dbReference>
<evidence type="ECO:0000256" key="1">
    <source>
        <dbReference type="ARBA" id="ARBA00010688"/>
    </source>
</evidence>
<dbReference type="AlphaFoldDB" id="A0A7D5QCL6"/>
<gene>
    <name evidence="5" type="ORF">HUG12_17555</name>
</gene>
<dbReference type="OrthoDB" id="96179at2157"/>
<keyword evidence="6" id="KW-1185">Reference proteome</keyword>
<sequence length="319" mass="33575">MTDLVTFGETMLRLSPPEGVRLETAQRFDVRVGGAESNVAVAAAALGLDAAWLSKLPRSPLGRRVVHELRGYGVDAGIAWDDGEGSRLGTYYLEPGGEPRGTDVVYDRAGAAITTVSFDELPADALEGADYAYTSGITPALSDAAAGAARDLLCEARSTGTTTAFDLNYRSKLWDPREAREGYEALFPHVDVLVAARRDAEAVLGRDGDAAEMARGLAGDHGFETVVVTRGERGALAVHDGEVHERAAYGAETLDPIGTGDAFVGGFLAKRMRGGDVPAALEWGAATAALKRTVAGDLAVVTPEEVERVVSEEDADISR</sequence>
<dbReference type="KEGG" id="halu:HUG12_17555"/>
<dbReference type="NCBIfam" id="NF041332">
    <property type="entry name" value="KDG_KDGal_kin_Halo"/>
    <property type="match status" value="1"/>
</dbReference>
<keyword evidence="2" id="KW-0808">Transferase</keyword>
<dbReference type="Proteomes" id="UP000509626">
    <property type="component" value="Chromosome"/>
</dbReference>
<evidence type="ECO:0000256" key="3">
    <source>
        <dbReference type="ARBA" id="ARBA00022777"/>
    </source>
</evidence>